<dbReference type="VEuPathDB" id="VectorBase:AFUN003116"/>
<organism evidence="3">
    <name type="scientific">Anopheles funestus</name>
    <name type="common">African malaria mosquito</name>
    <dbReference type="NCBI Taxonomy" id="62324"/>
    <lineage>
        <taxon>Eukaryota</taxon>
        <taxon>Metazoa</taxon>
        <taxon>Ecdysozoa</taxon>
        <taxon>Arthropoda</taxon>
        <taxon>Hexapoda</taxon>
        <taxon>Insecta</taxon>
        <taxon>Pterygota</taxon>
        <taxon>Neoptera</taxon>
        <taxon>Endopterygota</taxon>
        <taxon>Diptera</taxon>
        <taxon>Nematocera</taxon>
        <taxon>Culicoidea</taxon>
        <taxon>Culicidae</taxon>
        <taxon>Anophelinae</taxon>
        <taxon>Anopheles</taxon>
    </lineage>
</organism>
<evidence type="ECO:0000313" key="3">
    <source>
        <dbReference type="EnsemblMetazoa" id="AFUN003116-PA"/>
    </source>
</evidence>
<protein>
    <submittedName>
        <fullName evidence="3">Uncharacterized protein</fullName>
    </submittedName>
</protein>
<keyword evidence="2" id="KW-0472">Membrane</keyword>
<proteinExistence type="predicted"/>
<dbReference type="AlphaFoldDB" id="A0A182RAA2"/>
<feature type="transmembrane region" description="Helical" evidence="2">
    <location>
        <begin position="23"/>
        <end position="46"/>
    </location>
</feature>
<dbReference type="EnsemblMetazoa" id="AFUN003116-RA">
    <property type="protein sequence ID" value="AFUN003116-PA"/>
    <property type="gene ID" value="AFUN003116"/>
</dbReference>
<feature type="compositionally biased region" description="Basic and acidic residues" evidence="1">
    <location>
        <begin position="194"/>
        <end position="207"/>
    </location>
</feature>
<feature type="region of interest" description="Disordered" evidence="1">
    <location>
        <begin position="105"/>
        <end position="213"/>
    </location>
</feature>
<accession>A0A182RAA2</accession>
<feature type="compositionally biased region" description="Polar residues" evidence="1">
    <location>
        <begin position="175"/>
        <end position="187"/>
    </location>
</feature>
<reference evidence="3" key="1">
    <citation type="submission" date="2020-05" db="UniProtKB">
        <authorList>
            <consortium name="EnsemblMetazoa"/>
        </authorList>
    </citation>
    <scope>IDENTIFICATION</scope>
    <source>
        <strain evidence="3">FUMOZ</strain>
    </source>
</reference>
<evidence type="ECO:0000256" key="2">
    <source>
        <dbReference type="SAM" id="Phobius"/>
    </source>
</evidence>
<keyword evidence="2" id="KW-0812">Transmembrane</keyword>
<keyword evidence="2" id="KW-1133">Transmembrane helix</keyword>
<sequence>MQRTAKVTERNVSTKLNSTARDYGWVCCKQFGVVIFIAVLASLSMASPTNPVFIQRDLPPAPYAYAGMQDYDSSEEVTIVKRTGQTVLPQVSTYLTTPQAASTPLAQAQVQQPTSSQPLPVPLPLQQQQQQKPAKLPKKTPPQTPKTANAASNIPLATKGGNSVSHPTKNESQHSSKSNGSSEQTSLMEMELESAPRPEDMSQHTELDNAIPQHQKRNVYNKYATEVQSGSCGCGGYVLVEKKIYVCEPKETIVRLMKRSHGDVCAAQETEHVGVMQENPDKMFQLIPMHDGAVH</sequence>
<name>A0A182RAA2_ANOFN</name>
<feature type="compositionally biased region" description="Low complexity" evidence="1">
    <location>
        <begin position="109"/>
        <end position="134"/>
    </location>
</feature>
<evidence type="ECO:0000256" key="1">
    <source>
        <dbReference type="SAM" id="MobiDB-lite"/>
    </source>
</evidence>